<dbReference type="Proteomes" id="UP000006038">
    <property type="component" value="Chromosome 5"/>
</dbReference>
<keyword evidence="2" id="KW-1185">Reference proteome</keyword>
<dbReference type="AlphaFoldDB" id="J3M9W0"/>
<evidence type="ECO:0000313" key="1">
    <source>
        <dbReference type="EnsemblPlants" id="OB05G33840.1"/>
    </source>
</evidence>
<sequence length="156" mass="17448">MVAPGIDLPADLVWLIYDRLPCPMDRRRMRQPRPLPSILLLQDGGPSLSCVFSGCVTHRLEFRVEDARTARYFGSFDGGWVFFSIGNHRNTLHNRLADRSFKLPTLFFISKGRHVPFAILAATLSSPPVHGKSVIGAIVLSRSRLCFSAAVRQPVF</sequence>
<proteinExistence type="predicted"/>
<dbReference type="Gramene" id="OB05G33840.1">
    <property type="protein sequence ID" value="OB05G33840.1"/>
    <property type="gene ID" value="OB05G33840"/>
</dbReference>
<protein>
    <submittedName>
        <fullName evidence="1">Uncharacterized protein</fullName>
    </submittedName>
</protein>
<dbReference type="HOGENOM" id="CLU_1689433_0_0_1"/>
<accession>J3M9W0</accession>
<dbReference type="STRING" id="4533.J3M9W0"/>
<dbReference type="EnsemblPlants" id="OB05G33840.1">
    <property type="protein sequence ID" value="OB05G33840.1"/>
    <property type="gene ID" value="OB05G33840"/>
</dbReference>
<evidence type="ECO:0000313" key="2">
    <source>
        <dbReference type="Proteomes" id="UP000006038"/>
    </source>
</evidence>
<organism evidence="1">
    <name type="scientific">Oryza brachyantha</name>
    <name type="common">malo sina</name>
    <dbReference type="NCBI Taxonomy" id="4533"/>
    <lineage>
        <taxon>Eukaryota</taxon>
        <taxon>Viridiplantae</taxon>
        <taxon>Streptophyta</taxon>
        <taxon>Embryophyta</taxon>
        <taxon>Tracheophyta</taxon>
        <taxon>Spermatophyta</taxon>
        <taxon>Magnoliopsida</taxon>
        <taxon>Liliopsida</taxon>
        <taxon>Poales</taxon>
        <taxon>Poaceae</taxon>
        <taxon>BOP clade</taxon>
        <taxon>Oryzoideae</taxon>
        <taxon>Oryzeae</taxon>
        <taxon>Oryzinae</taxon>
        <taxon>Oryza</taxon>
    </lineage>
</organism>
<reference evidence="1" key="2">
    <citation type="submission" date="2013-04" db="UniProtKB">
        <authorList>
            <consortium name="EnsemblPlants"/>
        </authorList>
    </citation>
    <scope>IDENTIFICATION</scope>
</reference>
<reference evidence="1" key="1">
    <citation type="journal article" date="2013" name="Nat. Commun.">
        <title>Whole-genome sequencing of Oryza brachyantha reveals mechanisms underlying Oryza genome evolution.</title>
        <authorList>
            <person name="Chen J."/>
            <person name="Huang Q."/>
            <person name="Gao D."/>
            <person name="Wang J."/>
            <person name="Lang Y."/>
            <person name="Liu T."/>
            <person name="Li B."/>
            <person name="Bai Z."/>
            <person name="Luis Goicoechea J."/>
            <person name="Liang C."/>
            <person name="Chen C."/>
            <person name="Zhang W."/>
            <person name="Sun S."/>
            <person name="Liao Y."/>
            <person name="Zhang X."/>
            <person name="Yang L."/>
            <person name="Song C."/>
            <person name="Wang M."/>
            <person name="Shi J."/>
            <person name="Liu G."/>
            <person name="Liu J."/>
            <person name="Zhou H."/>
            <person name="Zhou W."/>
            <person name="Yu Q."/>
            <person name="An N."/>
            <person name="Chen Y."/>
            <person name="Cai Q."/>
            <person name="Wang B."/>
            <person name="Liu B."/>
            <person name="Min J."/>
            <person name="Huang Y."/>
            <person name="Wu H."/>
            <person name="Li Z."/>
            <person name="Zhang Y."/>
            <person name="Yin Y."/>
            <person name="Song W."/>
            <person name="Jiang J."/>
            <person name="Jackson S.A."/>
            <person name="Wing R.A."/>
            <person name="Wang J."/>
            <person name="Chen M."/>
        </authorList>
    </citation>
    <scope>NUCLEOTIDE SEQUENCE [LARGE SCALE GENOMIC DNA]</scope>
    <source>
        <strain evidence="1">cv. IRGC 101232</strain>
    </source>
</reference>
<name>J3M9W0_ORYBR</name>